<evidence type="ECO:0000256" key="1">
    <source>
        <dbReference type="SAM" id="Phobius"/>
    </source>
</evidence>
<gene>
    <name evidence="3" type="ORF">ACFPIK_02585</name>
</gene>
<evidence type="ECO:0000256" key="2">
    <source>
        <dbReference type="SAM" id="SignalP"/>
    </source>
</evidence>
<protein>
    <recommendedName>
        <fullName evidence="5">HEAT repeat domain-containing protein</fullName>
    </recommendedName>
</protein>
<evidence type="ECO:0008006" key="5">
    <source>
        <dbReference type="Google" id="ProtNLM"/>
    </source>
</evidence>
<feature type="signal peptide" evidence="2">
    <location>
        <begin position="1"/>
        <end position="21"/>
    </location>
</feature>
<reference evidence="4" key="1">
    <citation type="journal article" date="2019" name="Int. J. Syst. Evol. Microbiol.">
        <title>The Global Catalogue of Microorganisms (GCM) 10K type strain sequencing project: providing services to taxonomists for standard genome sequencing and annotation.</title>
        <authorList>
            <consortium name="The Broad Institute Genomics Platform"/>
            <consortium name="The Broad Institute Genome Sequencing Center for Infectious Disease"/>
            <person name="Wu L."/>
            <person name="Ma J."/>
        </authorList>
    </citation>
    <scope>NUCLEOTIDE SEQUENCE [LARGE SCALE GENOMIC DNA]</scope>
    <source>
        <strain evidence="4">CGMCC 1.7030</strain>
    </source>
</reference>
<dbReference type="Proteomes" id="UP001596163">
    <property type="component" value="Unassembled WGS sequence"/>
</dbReference>
<dbReference type="SUPFAM" id="SSF48371">
    <property type="entry name" value="ARM repeat"/>
    <property type="match status" value="1"/>
</dbReference>
<dbReference type="InterPro" id="IPR011989">
    <property type="entry name" value="ARM-like"/>
</dbReference>
<feature type="transmembrane region" description="Helical" evidence="1">
    <location>
        <begin position="168"/>
        <end position="192"/>
    </location>
</feature>
<dbReference type="InterPro" id="IPR016024">
    <property type="entry name" value="ARM-type_fold"/>
</dbReference>
<feature type="chain" id="PRO_5047107230" description="HEAT repeat domain-containing protein" evidence="2">
    <location>
        <begin position="22"/>
        <end position="525"/>
    </location>
</feature>
<keyword evidence="1" id="KW-1133">Transmembrane helix</keyword>
<accession>A0ABW0BT06</accession>
<keyword evidence="2" id="KW-0732">Signal</keyword>
<dbReference type="EMBL" id="JBHSKS010000002">
    <property type="protein sequence ID" value="MFC5190639.1"/>
    <property type="molecule type" value="Genomic_DNA"/>
</dbReference>
<dbReference type="Gene3D" id="1.25.10.10">
    <property type="entry name" value="Leucine-rich Repeat Variant"/>
    <property type="match status" value="1"/>
</dbReference>
<evidence type="ECO:0000313" key="3">
    <source>
        <dbReference type="EMBL" id="MFC5190639.1"/>
    </source>
</evidence>
<organism evidence="3 4">
    <name type="scientific">Algoriphagus aquatilis</name>
    <dbReference type="NCBI Taxonomy" id="490186"/>
    <lineage>
        <taxon>Bacteria</taxon>
        <taxon>Pseudomonadati</taxon>
        <taxon>Bacteroidota</taxon>
        <taxon>Cytophagia</taxon>
        <taxon>Cytophagales</taxon>
        <taxon>Cyclobacteriaceae</taxon>
        <taxon>Algoriphagus</taxon>
    </lineage>
</organism>
<comment type="caution">
    <text evidence="3">The sequence shown here is derived from an EMBL/GenBank/DDBJ whole genome shotgun (WGS) entry which is preliminary data.</text>
</comment>
<dbReference type="RefSeq" id="WP_377911917.1">
    <property type="nucleotide sequence ID" value="NZ_JBHSKS010000002.1"/>
</dbReference>
<name>A0ABW0BT06_9BACT</name>
<keyword evidence="1" id="KW-0472">Membrane</keyword>
<keyword evidence="1" id="KW-0812">Transmembrane</keyword>
<proteinExistence type="predicted"/>
<keyword evidence="4" id="KW-1185">Reference proteome</keyword>
<sequence>MRRKLLLTFLFIGLGSFLASAQENLVPKDSAEFLKFILLQKNVPGLGYKWKIEKSTNQATIDSLNTFEFSKTDSGYYSKVFDDFDLLKIQENELIEDSVAWALTFYVFSSPSTLSATQEYVANLIRNGDFQPVFEESDPREDLVALAQKAPYSPLLKFKLLFISDFKLFIVTGIIVFFFVVSIGMIIFMIFLKLKKTKRDNLLQEYENRIVDPLTSLLFEKELEEIHAMNTVDFYEYFSKDDINNQLFKEVLIDNIIGLNKKMKGEFKGKLKLIYQKLGLDKFSLEMLDSPKWHKVTEALVQINEMDLSEALTRVEKLANSENFHVRSQAVATLLNLSQKADLTFLKDQSFPLSDWQQMNYLRIIKFVNNFKPLRIEVLFESTNPSIRVFAIKLVRMLGRVDLIGHLSNISQEASEEEKLEILETFEVLGAHMEIHFINDCLQSEHEKVAWYAAKAAATLGDTATVDIIFKRLNTGSYSFKLKKQFLRALYHLDKLKFDQVTLGKVDPTTVQLRAHILDPMLSYV</sequence>
<evidence type="ECO:0000313" key="4">
    <source>
        <dbReference type="Proteomes" id="UP001596163"/>
    </source>
</evidence>